<sequence length="141" mass="13897">MKLIAALAVSALALSLAACEDGVTALQGLQETAAQAEATLETVNTRTAQVQQAIDNPGGALLAAVGATFSKTATDQPGVYVLTDLQTGCQFLGTYGPDGTTVTSIAPRVEAAPGGGTQQRCVAIPGVGRPAAAEAGAKAEG</sequence>
<evidence type="ECO:0000313" key="3">
    <source>
        <dbReference type="Proteomes" id="UP001596152"/>
    </source>
</evidence>
<keyword evidence="1" id="KW-0732">Signal</keyword>
<dbReference type="Proteomes" id="UP001596152">
    <property type="component" value="Unassembled WGS sequence"/>
</dbReference>
<organism evidence="2 3">
    <name type="scientific">Brevundimonas staleyi</name>
    <dbReference type="NCBI Taxonomy" id="74326"/>
    <lineage>
        <taxon>Bacteria</taxon>
        <taxon>Pseudomonadati</taxon>
        <taxon>Pseudomonadota</taxon>
        <taxon>Alphaproteobacteria</taxon>
        <taxon>Caulobacterales</taxon>
        <taxon>Caulobacteraceae</taxon>
        <taxon>Brevundimonas</taxon>
    </lineage>
</organism>
<comment type="caution">
    <text evidence="2">The sequence shown here is derived from an EMBL/GenBank/DDBJ whole genome shotgun (WGS) entry which is preliminary data.</text>
</comment>
<dbReference type="EMBL" id="JBHSLF010000042">
    <property type="protein sequence ID" value="MFC5345222.1"/>
    <property type="molecule type" value="Genomic_DNA"/>
</dbReference>
<keyword evidence="3" id="KW-1185">Reference proteome</keyword>
<feature type="signal peptide" evidence="1">
    <location>
        <begin position="1"/>
        <end position="18"/>
    </location>
</feature>
<name>A0ABW0FU46_9CAUL</name>
<dbReference type="RefSeq" id="WP_374036859.1">
    <property type="nucleotide sequence ID" value="NZ_CP169082.1"/>
</dbReference>
<reference evidence="3" key="1">
    <citation type="journal article" date="2019" name="Int. J. Syst. Evol. Microbiol.">
        <title>The Global Catalogue of Microorganisms (GCM) 10K type strain sequencing project: providing services to taxonomists for standard genome sequencing and annotation.</title>
        <authorList>
            <consortium name="The Broad Institute Genomics Platform"/>
            <consortium name="The Broad Institute Genome Sequencing Center for Infectious Disease"/>
            <person name="Wu L."/>
            <person name="Ma J."/>
        </authorList>
    </citation>
    <scope>NUCLEOTIDE SEQUENCE [LARGE SCALE GENOMIC DNA]</scope>
    <source>
        <strain evidence="3">JCM 12125</strain>
    </source>
</reference>
<accession>A0ABW0FU46</accession>
<dbReference type="PROSITE" id="PS51257">
    <property type="entry name" value="PROKAR_LIPOPROTEIN"/>
    <property type="match status" value="1"/>
</dbReference>
<evidence type="ECO:0000256" key="1">
    <source>
        <dbReference type="SAM" id="SignalP"/>
    </source>
</evidence>
<feature type="chain" id="PRO_5045063024" description="Lipoprotein" evidence="1">
    <location>
        <begin position="19"/>
        <end position="141"/>
    </location>
</feature>
<protein>
    <recommendedName>
        <fullName evidence="4">Lipoprotein</fullName>
    </recommendedName>
</protein>
<gene>
    <name evidence="2" type="ORF">ACFPIE_14985</name>
</gene>
<evidence type="ECO:0000313" key="2">
    <source>
        <dbReference type="EMBL" id="MFC5345222.1"/>
    </source>
</evidence>
<proteinExistence type="predicted"/>
<evidence type="ECO:0008006" key="4">
    <source>
        <dbReference type="Google" id="ProtNLM"/>
    </source>
</evidence>